<feature type="region of interest" description="Disordered" evidence="3">
    <location>
        <begin position="103"/>
        <end position="122"/>
    </location>
</feature>
<proteinExistence type="predicted"/>
<dbReference type="PROSITE" id="PS50020">
    <property type="entry name" value="WW_DOMAIN_2"/>
    <property type="match status" value="1"/>
</dbReference>
<dbReference type="Gene3D" id="3.30.1370.10">
    <property type="entry name" value="K Homology domain, type 1"/>
    <property type="match status" value="3"/>
</dbReference>
<evidence type="ECO:0000313" key="6">
    <source>
        <dbReference type="Proteomes" id="UP001165090"/>
    </source>
</evidence>
<feature type="domain" description="WW" evidence="4">
    <location>
        <begin position="493"/>
        <end position="526"/>
    </location>
</feature>
<feature type="compositionally biased region" description="Pro residues" evidence="3">
    <location>
        <begin position="389"/>
        <end position="403"/>
    </location>
</feature>
<accession>A0ABQ5S0U4</accession>
<evidence type="ECO:0000256" key="2">
    <source>
        <dbReference type="PROSITE-ProRule" id="PRU00117"/>
    </source>
</evidence>
<protein>
    <submittedName>
        <fullName evidence="5">C1, subunit of the circadian RNA-binding protein CHLAMY1</fullName>
    </submittedName>
</protein>
<dbReference type="InterPro" id="IPR036020">
    <property type="entry name" value="WW_dom_sf"/>
</dbReference>
<keyword evidence="6" id="KW-1185">Reference proteome</keyword>
<evidence type="ECO:0000313" key="5">
    <source>
        <dbReference type="EMBL" id="GLI62886.1"/>
    </source>
</evidence>
<name>A0ABQ5S0U4_9CHLO</name>
<dbReference type="EMBL" id="BSDZ01000014">
    <property type="protein sequence ID" value="GLI62886.1"/>
    <property type="molecule type" value="Genomic_DNA"/>
</dbReference>
<keyword evidence="1" id="KW-0677">Repeat</keyword>
<dbReference type="InterPro" id="IPR004088">
    <property type="entry name" value="KH_dom_type_1"/>
</dbReference>
<dbReference type="Pfam" id="PF00397">
    <property type="entry name" value="WW"/>
    <property type="match status" value="1"/>
</dbReference>
<dbReference type="PANTHER" id="PTHR10288">
    <property type="entry name" value="KH DOMAIN CONTAINING RNA BINDING PROTEIN"/>
    <property type="match status" value="1"/>
</dbReference>
<keyword evidence="2" id="KW-0694">RNA-binding</keyword>
<dbReference type="CDD" id="cd00201">
    <property type="entry name" value="WW"/>
    <property type="match status" value="1"/>
</dbReference>
<dbReference type="Gene3D" id="2.20.70.10">
    <property type="match status" value="1"/>
</dbReference>
<dbReference type="SUPFAM" id="SSF51045">
    <property type="entry name" value="WW domain"/>
    <property type="match status" value="1"/>
</dbReference>
<evidence type="ECO:0000259" key="4">
    <source>
        <dbReference type="PROSITE" id="PS50020"/>
    </source>
</evidence>
<feature type="compositionally biased region" description="Basic and acidic residues" evidence="3">
    <location>
        <begin position="106"/>
        <end position="122"/>
    </location>
</feature>
<dbReference type="InterPro" id="IPR001202">
    <property type="entry name" value="WW_dom"/>
</dbReference>
<dbReference type="SMART" id="SM00322">
    <property type="entry name" value="KH"/>
    <property type="match status" value="3"/>
</dbReference>
<dbReference type="Proteomes" id="UP001165090">
    <property type="component" value="Unassembled WGS sequence"/>
</dbReference>
<feature type="region of interest" description="Disordered" evidence="3">
    <location>
        <begin position="384"/>
        <end position="403"/>
    </location>
</feature>
<dbReference type="PROSITE" id="PS50084">
    <property type="entry name" value="KH_TYPE_1"/>
    <property type="match status" value="3"/>
</dbReference>
<dbReference type="PROSITE" id="PS01159">
    <property type="entry name" value="WW_DOMAIN_1"/>
    <property type="match status" value="1"/>
</dbReference>
<sequence length="528" mass="55755">MPITFCLRYFSYSLCQSFAEVEGCSVFAQMADELKTPGHGSVPEDMSREELFLPGKLEHSTENETHAVTETLVAEAIIDAGRNRALELANLFAAQAGQAGIMPADGTKRKRDDAAAPEAPDLKRPAGDFTVLKLADEMTFTPISTALLGVDGSASETLLCPPDKVGRIIGRAGATIRDLEASTSTRIQVDHKAIGDKPVVISGRRDDVVRAKRAVLDLISGAAESTPPGSGEVQETVECPQGIVGRVIGRGGETIRTLQQASGAHILVNQDFPEGLPRHIVITGVQDAVQRATSMVTELIHGDHANTQAVIQRFGMGSTEVVECPKLMVGRIIGKGGETIKDLQKRFNASIQIDQGSTPCKITITGPSQVIASARRAIEDLIRTTAPQPGGPRPNPSFNPPYTHPPYGGSVASAPYGPYAGFGVSHAASYPTPSGYAPYGYSPYSSAVPSYGGFSGFAGASSDPYGPGGGYGHHHYTAGASQQTTVTPAQQSGAVGSLWQVLQDDQGRSYYYNSQTGASQWEKPADMP</sequence>
<dbReference type="InterPro" id="IPR004087">
    <property type="entry name" value="KH_dom"/>
</dbReference>
<comment type="caution">
    <text evidence="5">The sequence shown here is derived from an EMBL/GenBank/DDBJ whole genome shotgun (WGS) entry which is preliminary data.</text>
</comment>
<dbReference type="SUPFAM" id="SSF54791">
    <property type="entry name" value="Eukaryotic type KH-domain (KH-domain type I)"/>
    <property type="match status" value="3"/>
</dbReference>
<dbReference type="SMART" id="SM00456">
    <property type="entry name" value="WW"/>
    <property type="match status" value="1"/>
</dbReference>
<dbReference type="Pfam" id="PF00013">
    <property type="entry name" value="KH_1"/>
    <property type="match status" value="3"/>
</dbReference>
<gene>
    <name evidence="5" type="primary">CRB1</name>
    <name evidence="5" type="ORF">VaNZ11_005672</name>
</gene>
<dbReference type="CDD" id="cd00105">
    <property type="entry name" value="KH-I"/>
    <property type="match status" value="3"/>
</dbReference>
<dbReference type="InterPro" id="IPR036612">
    <property type="entry name" value="KH_dom_type_1_sf"/>
</dbReference>
<organism evidence="5 6">
    <name type="scientific">Volvox africanus</name>
    <dbReference type="NCBI Taxonomy" id="51714"/>
    <lineage>
        <taxon>Eukaryota</taxon>
        <taxon>Viridiplantae</taxon>
        <taxon>Chlorophyta</taxon>
        <taxon>core chlorophytes</taxon>
        <taxon>Chlorophyceae</taxon>
        <taxon>CS clade</taxon>
        <taxon>Chlamydomonadales</taxon>
        <taxon>Volvocaceae</taxon>
        <taxon>Volvox</taxon>
    </lineage>
</organism>
<reference evidence="5 6" key="1">
    <citation type="journal article" date="2023" name="IScience">
        <title>Expanded male sex-determining region conserved during the evolution of homothallism in the green alga Volvox.</title>
        <authorList>
            <person name="Yamamoto K."/>
            <person name="Matsuzaki R."/>
            <person name="Mahakham W."/>
            <person name="Heman W."/>
            <person name="Sekimoto H."/>
            <person name="Kawachi M."/>
            <person name="Minakuchi Y."/>
            <person name="Toyoda A."/>
            <person name="Nozaki H."/>
        </authorList>
    </citation>
    <scope>NUCLEOTIDE SEQUENCE [LARGE SCALE GENOMIC DNA]</scope>
    <source>
        <strain evidence="5 6">NIES-4468</strain>
    </source>
</reference>
<evidence type="ECO:0000256" key="3">
    <source>
        <dbReference type="SAM" id="MobiDB-lite"/>
    </source>
</evidence>
<evidence type="ECO:0000256" key="1">
    <source>
        <dbReference type="ARBA" id="ARBA00022737"/>
    </source>
</evidence>